<dbReference type="InParanoid" id="A0A218ZG08"/>
<dbReference type="Proteomes" id="UP000242519">
    <property type="component" value="Unassembled WGS sequence"/>
</dbReference>
<dbReference type="AlphaFoldDB" id="A0A218ZG08"/>
<feature type="region of interest" description="Disordered" evidence="1">
    <location>
        <begin position="1"/>
        <end position="137"/>
    </location>
</feature>
<gene>
    <name evidence="2" type="ORF">B2J93_9621</name>
</gene>
<keyword evidence="3" id="KW-1185">Reference proteome</keyword>
<proteinExistence type="predicted"/>
<accession>A0A218ZG08</accession>
<feature type="compositionally biased region" description="Gly residues" evidence="1">
    <location>
        <begin position="126"/>
        <end position="137"/>
    </location>
</feature>
<name>A0A218ZG08_9HELO</name>
<comment type="caution">
    <text evidence="2">The sequence shown here is derived from an EMBL/GenBank/DDBJ whole genome shotgun (WGS) entry which is preliminary data.</text>
</comment>
<sequence>MSWVDDPKPAITFPRDGHGSRTGTLYLRARILEVPRSSQAPPVRKALQPRAPPPPTAGGRRAERSTGPARKACAPLCLALRSPDGGAREPPPGPSEDSRRRPNSATHRPGPDHCGRDAGAQDLPAGCGGEPPRGFLG</sequence>
<evidence type="ECO:0000313" key="3">
    <source>
        <dbReference type="Proteomes" id="UP000242519"/>
    </source>
</evidence>
<reference evidence="2 3" key="1">
    <citation type="submission" date="2017-04" db="EMBL/GenBank/DDBJ databases">
        <title>Draft genome sequence of Marssonina coronaria NL1: causal agent of apple blotch.</title>
        <authorList>
            <person name="Cheng Q."/>
        </authorList>
    </citation>
    <scope>NUCLEOTIDE SEQUENCE [LARGE SCALE GENOMIC DNA]</scope>
    <source>
        <strain evidence="2 3">NL1</strain>
    </source>
</reference>
<dbReference type="EMBL" id="MZNU01000027">
    <property type="protein sequence ID" value="OWP06908.1"/>
    <property type="molecule type" value="Genomic_DNA"/>
</dbReference>
<protein>
    <submittedName>
        <fullName evidence="2">Uncharacterized protein</fullName>
    </submittedName>
</protein>
<organism evidence="2 3">
    <name type="scientific">Diplocarpon coronariae</name>
    <dbReference type="NCBI Taxonomy" id="2795749"/>
    <lineage>
        <taxon>Eukaryota</taxon>
        <taxon>Fungi</taxon>
        <taxon>Dikarya</taxon>
        <taxon>Ascomycota</taxon>
        <taxon>Pezizomycotina</taxon>
        <taxon>Leotiomycetes</taxon>
        <taxon>Helotiales</taxon>
        <taxon>Drepanopezizaceae</taxon>
        <taxon>Diplocarpon</taxon>
    </lineage>
</organism>
<evidence type="ECO:0000256" key="1">
    <source>
        <dbReference type="SAM" id="MobiDB-lite"/>
    </source>
</evidence>
<evidence type="ECO:0000313" key="2">
    <source>
        <dbReference type="EMBL" id="OWP06908.1"/>
    </source>
</evidence>